<dbReference type="PANTHER" id="PTHR43133">
    <property type="entry name" value="RNA POLYMERASE ECF-TYPE SIGMA FACTO"/>
    <property type="match status" value="1"/>
</dbReference>
<evidence type="ECO:0000256" key="1">
    <source>
        <dbReference type="ARBA" id="ARBA00010641"/>
    </source>
</evidence>
<dbReference type="SUPFAM" id="SSF88659">
    <property type="entry name" value="Sigma3 and sigma4 domains of RNA polymerase sigma factors"/>
    <property type="match status" value="1"/>
</dbReference>
<evidence type="ECO:0000256" key="2">
    <source>
        <dbReference type="ARBA" id="ARBA00023015"/>
    </source>
</evidence>
<dbReference type="PANTHER" id="PTHR43133:SF46">
    <property type="entry name" value="RNA POLYMERASE SIGMA-70 FACTOR ECF SUBFAMILY"/>
    <property type="match status" value="1"/>
</dbReference>
<evidence type="ECO:0000259" key="6">
    <source>
        <dbReference type="Pfam" id="PF08281"/>
    </source>
</evidence>
<sequence length="196" mass="23204">MLTSQEKLLLNEISKGNEKSFRKLYDSYFHQVTAYVFKISKSDEVTVEIVQDVFLKLWQNREALTYVENIKGYIYSISRNRSIDYLRKLAKEVDLIKVLAAHHQQYDNNVDQKINANDLQLIIEQALYFLSDPKKKIFQMSKIDGMSHDEIAELMHLSKSTVKNHLSETLKYLRQYFKDRPEHEYLLILLVINLLN</sequence>
<dbReference type="InterPro" id="IPR014327">
    <property type="entry name" value="RNA_pol_sigma70_bacteroid"/>
</dbReference>
<dbReference type="Pfam" id="PF04542">
    <property type="entry name" value="Sigma70_r2"/>
    <property type="match status" value="1"/>
</dbReference>
<keyword evidence="4" id="KW-0804">Transcription</keyword>
<dbReference type="InterPro" id="IPR039425">
    <property type="entry name" value="RNA_pol_sigma-70-like"/>
</dbReference>
<name>A0A7X0J0U3_9SPHI</name>
<reference evidence="7 8" key="1">
    <citation type="submission" date="2020-08" db="EMBL/GenBank/DDBJ databases">
        <title>Genomic Encyclopedia of Type Strains, Phase IV (KMG-V): Genome sequencing to study the core and pangenomes of soil and plant-associated prokaryotes.</title>
        <authorList>
            <person name="Whitman W."/>
        </authorList>
    </citation>
    <scope>NUCLEOTIDE SEQUENCE [LARGE SCALE GENOMIC DNA]</scope>
    <source>
        <strain evidence="7 8">M2T3</strain>
    </source>
</reference>
<evidence type="ECO:0000256" key="3">
    <source>
        <dbReference type="ARBA" id="ARBA00023082"/>
    </source>
</evidence>
<evidence type="ECO:0000313" key="7">
    <source>
        <dbReference type="EMBL" id="MBB6498382.1"/>
    </source>
</evidence>
<dbReference type="GO" id="GO:0003677">
    <property type="term" value="F:DNA binding"/>
    <property type="evidence" value="ECO:0007669"/>
    <property type="project" value="InterPro"/>
</dbReference>
<comment type="caution">
    <text evidence="7">The sequence shown here is derived from an EMBL/GenBank/DDBJ whole genome shotgun (WGS) entry which is preliminary data.</text>
</comment>
<dbReference type="InterPro" id="IPR013249">
    <property type="entry name" value="RNA_pol_sigma70_r4_t2"/>
</dbReference>
<dbReference type="Proteomes" id="UP000521017">
    <property type="component" value="Unassembled WGS sequence"/>
</dbReference>
<feature type="domain" description="RNA polymerase sigma-70 region 2" evidence="5">
    <location>
        <begin position="24"/>
        <end position="90"/>
    </location>
</feature>
<dbReference type="GO" id="GO:0006352">
    <property type="term" value="P:DNA-templated transcription initiation"/>
    <property type="evidence" value="ECO:0007669"/>
    <property type="project" value="InterPro"/>
</dbReference>
<dbReference type="AlphaFoldDB" id="A0A7X0J0U3"/>
<dbReference type="SUPFAM" id="SSF88946">
    <property type="entry name" value="Sigma2 domain of RNA polymerase sigma factors"/>
    <property type="match status" value="1"/>
</dbReference>
<keyword evidence="2" id="KW-0805">Transcription regulation</keyword>
<dbReference type="InterPro" id="IPR007627">
    <property type="entry name" value="RNA_pol_sigma70_r2"/>
</dbReference>
<dbReference type="RefSeq" id="WP_184622408.1">
    <property type="nucleotide sequence ID" value="NZ_JACHCC010000001.1"/>
</dbReference>
<dbReference type="Gene3D" id="1.10.10.10">
    <property type="entry name" value="Winged helix-like DNA-binding domain superfamily/Winged helix DNA-binding domain"/>
    <property type="match status" value="1"/>
</dbReference>
<evidence type="ECO:0000313" key="8">
    <source>
        <dbReference type="Proteomes" id="UP000521017"/>
    </source>
</evidence>
<dbReference type="InterPro" id="IPR013325">
    <property type="entry name" value="RNA_pol_sigma_r2"/>
</dbReference>
<dbReference type="InterPro" id="IPR036388">
    <property type="entry name" value="WH-like_DNA-bd_sf"/>
</dbReference>
<dbReference type="NCBIfam" id="TIGR02937">
    <property type="entry name" value="sigma70-ECF"/>
    <property type="match status" value="1"/>
</dbReference>
<dbReference type="EMBL" id="JACHCC010000001">
    <property type="protein sequence ID" value="MBB6498382.1"/>
    <property type="molecule type" value="Genomic_DNA"/>
</dbReference>
<accession>A0A7X0J0U3</accession>
<dbReference type="GO" id="GO:0016987">
    <property type="term" value="F:sigma factor activity"/>
    <property type="evidence" value="ECO:0007669"/>
    <property type="project" value="UniProtKB-KW"/>
</dbReference>
<dbReference type="Pfam" id="PF08281">
    <property type="entry name" value="Sigma70_r4_2"/>
    <property type="match status" value="1"/>
</dbReference>
<dbReference type="Gene3D" id="1.10.1740.10">
    <property type="match status" value="1"/>
</dbReference>
<dbReference type="InterPro" id="IPR014284">
    <property type="entry name" value="RNA_pol_sigma-70_dom"/>
</dbReference>
<evidence type="ECO:0000256" key="4">
    <source>
        <dbReference type="ARBA" id="ARBA00023163"/>
    </source>
</evidence>
<protein>
    <submittedName>
        <fullName evidence="7">RNA polymerase sigma-70 factor (ECF subfamily)</fullName>
    </submittedName>
</protein>
<comment type="similarity">
    <text evidence="1">Belongs to the sigma-70 factor family. ECF subfamily.</text>
</comment>
<organism evidence="7 8">
    <name type="scientific">Pedobacter cryoconitis</name>
    <dbReference type="NCBI Taxonomy" id="188932"/>
    <lineage>
        <taxon>Bacteria</taxon>
        <taxon>Pseudomonadati</taxon>
        <taxon>Bacteroidota</taxon>
        <taxon>Sphingobacteriia</taxon>
        <taxon>Sphingobacteriales</taxon>
        <taxon>Sphingobacteriaceae</taxon>
        <taxon>Pedobacter</taxon>
    </lineage>
</organism>
<gene>
    <name evidence="7" type="ORF">HDF25_000506</name>
</gene>
<evidence type="ECO:0000259" key="5">
    <source>
        <dbReference type="Pfam" id="PF04542"/>
    </source>
</evidence>
<proteinExistence type="inferred from homology"/>
<dbReference type="NCBIfam" id="TIGR02985">
    <property type="entry name" value="Sig70_bacteroi1"/>
    <property type="match status" value="1"/>
</dbReference>
<dbReference type="InterPro" id="IPR013324">
    <property type="entry name" value="RNA_pol_sigma_r3/r4-like"/>
</dbReference>
<feature type="domain" description="RNA polymerase sigma factor 70 region 4 type 2" evidence="6">
    <location>
        <begin position="123"/>
        <end position="171"/>
    </location>
</feature>
<keyword evidence="3" id="KW-0731">Sigma factor</keyword>